<evidence type="ECO:0000256" key="1">
    <source>
        <dbReference type="SAM" id="MobiDB-lite"/>
    </source>
</evidence>
<dbReference type="EMBL" id="MU006777">
    <property type="protein sequence ID" value="KAF2645309.1"/>
    <property type="molecule type" value="Genomic_DNA"/>
</dbReference>
<name>A0A6A6SC14_9PLEO</name>
<proteinExistence type="predicted"/>
<feature type="region of interest" description="Disordered" evidence="1">
    <location>
        <begin position="115"/>
        <end position="138"/>
    </location>
</feature>
<protein>
    <submittedName>
        <fullName evidence="2">Uncharacterized protein</fullName>
    </submittedName>
</protein>
<gene>
    <name evidence="2" type="ORF">P280DRAFT_503488</name>
</gene>
<dbReference type="Proteomes" id="UP000799753">
    <property type="component" value="Unassembled WGS sequence"/>
</dbReference>
<reference evidence="2" key="1">
    <citation type="journal article" date="2020" name="Stud. Mycol.">
        <title>101 Dothideomycetes genomes: a test case for predicting lifestyles and emergence of pathogens.</title>
        <authorList>
            <person name="Haridas S."/>
            <person name="Albert R."/>
            <person name="Binder M."/>
            <person name="Bloem J."/>
            <person name="Labutti K."/>
            <person name="Salamov A."/>
            <person name="Andreopoulos B."/>
            <person name="Baker S."/>
            <person name="Barry K."/>
            <person name="Bills G."/>
            <person name="Bluhm B."/>
            <person name="Cannon C."/>
            <person name="Castanera R."/>
            <person name="Culley D."/>
            <person name="Daum C."/>
            <person name="Ezra D."/>
            <person name="Gonzalez J."/>
            <person name="Henrissat B."/>
            <person name="Kuo A."/>
            <person name="Liang C."/>
            <person name="Lipzen A."/>
            <person name="Lutzoni F."/>
            <person name="Magnuson J."/>
            <person name="Mondo S."/>
            <person name="Nolan M."/>
            <person name="Ohm R."/>
            <person name="Pangilinan J."/>
            <person name="Park H.-J."/>
            <person name="Ramirez L."/>
            <person name="Alfaro M."/>
            <person name="Sun H."/>
            <person name="Tritt A."/>
            <person name="Yoshinaga Y."/>
            <person name="Zwiers L.-H."/>
            <person name="Turgeon B."/>
            <person name="Goodwin S."/>
            <person name="Spatafora J."/>
            <person name="Crous P."/>
            <person name="Grigoriev I."/>
        </authorList>
    </citation>
    <scope>NUCLEOTIDE SEQUENCE</scope>
    <source>
        <strain evidence="2">CBS 473.64</strain>
    </source>
</reference>
<sequence length="262" mass="28542">MSTTPPITEETVATLVTLMKPFVKKQVYGTRFSLAKPPKQPLLPEVPVVDDIGSGSETEHDDNIKDSEPEPKVESAVWKKVFAGKDCEDADTTDKENKAPAKKIVLRSRLPMTTRPRRQHVVRKWSRRPSPPVLSGEYSASSTVLSSSSSMSSLLSAMSGFISRRTLRTPTTAAEPTLVPEPASASPKYTTHTQTLGLDSFSPPINAPPLISLKFQDIMEQVLVCVLAIGEYGERPGEVRLWKVGSGVVGIGDGDERKRTGE</sequence>
<dbReference type="OrthoDB" id="10672534at2759"/>
<keyword evidence="3" id="KW-1185">Reference proteome</keyword>
<accession>A0A6A6SC14</accession>
<evidence type="ECO:0000313" key="2">
    <source>
        <dbReference type="EMBL" id="KAF2645309.1"/>
    </source>
</evidence>
<evidence type="ECO:0000313" key="3">
    <source>
        <dbReference type="Proteomes" id="UP000799753"/>
    </source>
</evidence>
<feature type="compositionally biased region" description="Basic residues" evidence="1">
    <location>
        <begin position="115"/>
        <end position="127"/>
    </location>
</feature>
<feature type="compositionally biased region" description="Basic and acidic residues" evidence="1">
    <location>
        <begin position="57"/>
        <end position="73"/>
    </location>
</feature>
<organism evidence="2 3">
    <name type="scientific">Massarina eburnea CBS 473.64</name>
    <dbReference type="NCBI Taxonomy" id="1395130"/>
    <lineage>
        <taxon>Eukaryota</taxon>
        <taxon>Fungi</taxon>
        <taxon>Dikarya</taxon>
        <taxon>Ascomycota</taxon>
        <taxon>Pezizomycotina</taxon>
        <taxon>Dothideomycetes</taxon>
        <taxon>Pleosporomycetidae</taxon>
        <taxon>Pleosporales</taxon>
        <taxon>Massarineae</taxon>
        <taxon>Massarinaceae</taxon>
        <taxon>Massarina</taxon>
    </lineage>
</organism>
<dbReference type="AlphaFoldDB" id="A0A6A6SC14"/>
<feature type="region of interest" description="Disordered" evidence="1">
    <location>
        <begin position="35"/>
        <end position="75"/>
    </location>
</feature>